<protein>
    <submittedName>
        <fullName evidence="1">E3 ubiquitin-protein ligase RNF123</fullName>
    </submittedName>
</protein>
<dbReference type="Proteomes" id="UP000314294">
    <property type="component" value="Unassembled WGS sequence"/>
</dbReference>
<accession>A0A4Z2EC49</accession>
<gene>
    <name evidence="1" type="primary">Rnf123_2</name>
    <name evidence="1" type="ORF">EYF80_063464</name>
</gene>
<evidence type="ECO:0000313" key="1">
    <source>
        <dbReference type="EMBL" id="TNN26399.1"/>
    </source>
</evidence>
<keyword evidence="2" id="KW-1185">Reference proteome</keyword>
<sequence length="139" mass="15142">MSSKGGGTALTRRNYRLASDTDKPKATGIVNEKLLSDYLHQVFPPTQQGPVLASLRCRLLAESLFRPSLTVSGHQLCRGTRQHAFIVKVHAFVVKVIGHSNFSSIRASTCVYKGESNITSHLGVVMNPKTFSALGFTAR</sequence>
<name>A0A4Z2EC49_9TELE</name>
<proteinExistence type="predicted"/>
<organism evidence="1 2">
    <name type="scientific">Liparis tanakae</name>
    <name type="common">Tanaka's snailfish</name>
    <dbReference type="NCBI Taxonomy" id="230148"/>
    <lineage>
        <taxon>Eukaryota</taxon>
        <taxon>Metazoa</taxon>
        <taxon>Chordata</taxon>
        <taxon>Craniata</taxon>
        <taxon>Vertebrata</taxon>
        <taxon>Euteleostomi</taxon>
        <taxon>Actinopterygii</taxon>
        <taxon>Neopterygii</taxon>
        <taxon>Teleostei</taxon>
        <taxon>Neoteleostei</taxon>
        <taxon>Acanthomorphata</taxon>
        <taxon>Eupercaria</taxon>
        <taxon>Perciformes</taxon>
        <taxon>Cottioidei</taxon>
        <taxon>Cottales</taxon>
        <taxon>Liparidae</taxon>
        <taxon>Liparis</taxon>
    </lineage>
</organism>
<dbReference type="EMBL" id="SRLO01010323">
    <property type="protein sequence ID" value="TNN26399.1"/>
    <property type="molecule type" value="Genomic_DNA"/>
</dbReference>
<comment type="caution">
    <text evidence="1">The sequence shown here is derived from an EMBL/GenBank/DDBJ whole genome shotgun (WGS) entry which is preliminary data.</text>
</comment>
<evidence type="ECO:0000313" key="2">
    <source>
        <dbReference type="Proteomes" id="UP000314294"/>
    </source>
</evidence>
<dbReference type="AlphaFoldDB" id="A0A4Z2EC49"/>
<reference evidence="1 2" key="1">
    <citation type="submission" date="2019-03" db="EMBL/GenBank/DDBJ databases">
        <title>First draft genome of Liparis tanakae, snailfish: a comprehensive survey of snailfish specific genes.</title>
        <authorList>
            <person name="Kim W."/>
            <person name="Song I."/>
            <person name="Jeong J.-H."/>
            <person name="Kim D."/>
            <person name="Kim S."/>
            <person name="Ryu S."/>
            <person name="Song J.Y."/>
            <person name="Lee S.K."/>
        </authorList>
    </citation>
    <scope>NUCLEOTIDE SEQUENCE [LARGE SCALE GENOMIC DNA]</scope>
    <source>
        <tissue evidence="1">Muscle</tissue>
    </source>
</reference>
<dbReference type="OrthoDB" id="258495at2759"/>